<dbReference type="InterPro" id="IPR011032">
    <property type="entry name" value="GroES-like_sf"/>
</dbReference>
<dbReference type="PANTHER" id="PTHR43677:SF4">
    <property type="entry name" value="QUINONE OXIDOREDUCTASE-LIKE PROTEIN 2"/>
    <property type="match status" value="1"/>
</dbReference>
<dbReference type="Pfam" id="PF00107">
    <property type="entry name" value="ADH_zinc_N"/>
    <property type="match status" value="1"/>
</dbReference>
<feature type="domain" description="Enoyl reductase (ER)" evidence="1">
    <location>
        <begin position="10"/>
        <end position="322"/>
    </location>
</feature>
<protein>
    <submittedName>
        <fullName evidence="2">NADPH:quinone oxidoreductase family protein</fullName>
    </submittedName>
</protein>
<dbReference type="CDD" id="cd08241">
    <property type="entry name" value="QOR1"/>
    <property type="match status" value="1"/>
</dbReference>
<dbReference type="InterPro" id="IPR013154">
    <property type="entry name" value="ADH-like_N"/>
</dbReference>
<dbReference type="InterPro" id="IPR051397">
    <property type="entry name" value="Zn-ADH-like_protein"/>
</dbReference>
<dbReference type="Proteomes" id="UP001501337">
    <property type="component" value="Unassembled WGS sequence"/>
</dbReference>
<evidence type="ECO:0000313" key="3">
    <source>
        <dbReference type="Proteomes" id="UP001501337"/>
    </source>
</evidence>
<name>A0ABP7NM07_9GAMM</name>
<dbReference type="Pfam" id="PF08240">
    <property type="entry name" value="ADH_N"/>
    <property type="match status" value="1"/>
</dbReference>
<keyword evidence="3" id="KW-1185">Reference proteome</keyword>
<dbReference type="InterPro" id="IPR013149">
    <property type="entry name" value="ADH-like_C"/>
</dbReference>
<dbReference type="SMART" id="SM00829">
    <property type="entry name" value="PKS_ER"/>
    <property type="match status" value="1"/>
</dbReference>
<sequence>MKAVLCKTLGPASNLVIEETADPKLNAKGVLIEVAAAGLNFPDTLIIEGNYQFKPTLPFSPGGEISGRVLEVGEQVEGFKVGDRVMALTGWGGFAEKVVVGASNIVPTPESLDDVTAAGFMMTYGTSMHALKQRADLQPEERVLVLGAGGGVGLAAVEIAKAMGAYVIAAASSDEKLEAAKAAGADQFLNYGREDFRDALKAISKNDPIDVVYDPVGGDKTETALRSLGWNGRHLVIGFASGEIPKVPANLTLLKGCQLVGVFWGAFAQKFPQENFANFKQLGVWLNDGQLKPKVNEIYDFEDAPKAIENMAERKLVGKAVVRVTAKG</sequence>
<dbReference type="RefSeq" id="WP_344803219.1">
    <property type="nucleotide sequence ID" value="NZ_BAABBO010000001.1"/>
</dbReference>
<dbReference type="Gene3D" id="3.90.180.10">
    <property type="entry name" value="Medium-chain alcohol dehydrogenases, catalytic domain"/>
    <property type="match status" value="1"/>
</dbReference>
<dbReference type="EMBL" id="BAABBO010000001">
    <property type="protein sequence ID" value="GAA3950114.1"/>
    <property type="molecule type" value="Genomic_DNA"/>
</dbReference>
<evidence type="ECO:0000259" key="1">
    <source>
        <dbReference type="SMART" id="SM00829"/>
    </source>
</evidence>
<comment type="caution">
    <text evidence="2">The sequence shown here is derived from an EMBL/GenBank/DDBJ whole genome shotgun (WGS) entry which is preliminary data.</text>
</comment>
<gene>
    <name evidence="2" type="ORF">GCM10022278_06510</name>
</gene>
<dbReference type="Gene3D" id="3.40.50.720">
    <property type="entry name" value="NAD(P)-binding Rossmann-like Domain"/>
    <property type="match status" value="1"/>
</dbReference>
<evidence type="ECO:0000313" key="2">
    <source>
        <dbReference type="EMBL" id="GAA3950114.1"/>
    </source>
</evidence>
<proteinExistence type="predicted"/>
<dbReference type="SUPFAM" id="SSF50129">
    <property type="entry name" value="GroES-like"/>
    <property type="match status" value="1"/>
</dbReference>
<organism evidence="2 3">
    <name type="scientific">Allohahella marinimesophila</name>
    <dbReference type="NCBI Taxonomy" id="1054972"/>
    <lineage>
        <taxon>Bacteria</taxon>
        <taxon>Pseudomonadati</taxon>
        <taxon>Pseudomonadota</taxon>
        <taxon>Gammaproteobacteria</taxon>
        <taxon>Oceanospirillales</taxon>
        <taxon>Hahellaceae</taxon>
        <taxon>Allohahella</taxon>
    </lineage>
</organism>
<dbReference type="SUPFAM" id="SSF51735">
    <property type="entry name" value="NAD(P)-binding Rossmann-fold domains"/>
    <property type="match status" value="1"/>
</dbReference>
<reference evidence="3" key="1">
    <citation type="journal article" date="2019" name="Int. J. Syst. Evol. Microbiol.">
        <title>The Global Catalogue of Microorganisms (GCM) 10K type strain sequencing project: providing services to taxonomists for standard genome sequencing and annotation.</title>
        <authorList>
            <consortium name="The Broad Institute Genomics Platform"/>
            <consortium name="The Broad Institute Genome Sequencing Center for Infectious Disease"/>
            <person name="Wu L."/>
            <person name="Ma J."/>
        </authorList>
    </citation>
    <scope>NUCLEOTIDE SEQUENCE [LARGE SCALE GENOMIC DNA]</scope>
    <source>
        <strain evidence="3">JCM 17555</strain>
    </source>
</reference>
<accession>A0ABP7NM07</accession>
<dbReference type="InterPro" id="IPR036291">
    <property type="entry name" value="NAD(P)-bd_dom_sf"/>
</dbReference>
<dbReference type="PANTHER" id="PTHR43677">
    <property type="entry name" value="SHORT-CHAIN DEHYDROGENASE/REDUCTASE"/>
    <property type="match status" value="1"/>
</dbReference>
<dbReference type="InterPro" id="IPR020843">
    <property type="entry name" value="ER"/>
</dbReference>